<comment type="caution">
    <text evidence="2">The sequence shown here is derived from an EMBL/GenBank/DDBJ whole genome shotgun (WGS) entry which is preliminary data.</text>
</comment>
<organism evidence="2 3">
    <name type="scientific">Trichoderma lentiforme</name>
    <dbReference type="NCBI Taxonomy" id="1567552"/>
    <lineage>
        <taxon>Eukaryota</taxon>
        <taxon>Fungi</taxon>
        <taxon>Dikarya</taxon>
        <taxon>Ascomycota</taxon>
        <taxon>Pezizomycotina</taxon>
        <taxon>Sordariomycetes</taxon>
        <taxon>Hypocreomycetidae</taxon>
        <taxon>Hypocreales</taxon>
        <taxon>Hypocreaceae</taxon>
        <taxon>Trichoderma</taxon>
    </lineage>
</organism>
<evidence type="ECO:0000256" key="1">
    <source>
        <dbReference type="SAM" id="MobiDB-lite"/>
    </source>
</evidence>
<feature type="region of interest" description="Disordered" evidence="1">
    <location>
        <begin position="1"/>
        <end position="46"/>
    </location>
</feature>
<proteinExistence type="predicted"/>
<keyword evidence="3" id="KW-1185">Reference proteome</keyword>
<reference evidence="2 3" key="1">
    <citation type="submission" date="2018-06" db="EMBL/GenBank/DDBJ databases">
        <title>Genome analysis of cellulolytic fungus Trichoderma lentiforme CFAM-422.</title>
        <authorList>
            <person name="Steindorff A.S."/>
            <person name="Formighieri E.F."/>
            <person name="Midorikawa G.E.O."/>
            <person name="Tamietti M.S."/>
            <person name="Ramos E.Z."/>
            <person name="Silva A.S."/>
            <person name="Bon E.P.S."/>
            <person name="Mendes T.D."/>
            <person name="Damaso M.C.T."/>
            <person name="Favaro L.C.L."/>
        </authorList>
    </citation>
    <scope>NUCLEOTIDE SEQUENCE [LARGE SCALE GENOMIC DNA]</scope>
    <source>
        <strain evidence="2 3">CFAM-422</strain>
    </source>
</reference>
<dbReference type="PANTHER" id="PTHR38846">
    <property type="entry name" value="C3H1-TYPE DOMAIN-CONTAINING PROTEIN"/>
    <property type="match status" value="1"/>
</dbReference>
<dbReference type="EMBL" id="QLNT01000004">
    <property type="protein sequence ID" value="KAF3074831.1"/>
    <property type="molecule type" value="Genomic_DNA"/>
</dbReference>
<name>A0A9P4XKS0_9HYPO</name>
<gene>
    <name evidence="2" type="ORF">CFAM422_003030</name>
</gene>
<sequence>MDPPPSSQYQYQDDSQDESQDEPQIAPPPSSQSHFDKFQNFTPTHDAPFDKEFARLALSQQWIPGSQQYTKQRTIAMREELKTHYFSSQTQNPNNSSTQEEDLTEEDILQGYQDLCIEVGIPPCDTTAECKENLKKKLVNIVDLIDARRTKKKVRVWRDFQAFRKYTLQKEHRISVDEAKKDGGYLSSLLQHLRYPRDQRRFKMKKVKHVRNTAY</sequence>
<dbReference type="Proteomes" id="UP000801864">
    <property type="component" value="Unassembled WGS sequence"/>
</dbReference>
<accession>A0A9P4XKS0</accession>
<evidence type="ECO:0000313" key="3">
    <source>
        <dbReference type="Proteomes" id="UP000801864"/>
    </source>
</evidence>
<evidence type="ECO:0000313" key="2">
    <source>
        <dbReference type="EMBL" id="KAF3074831.1"/>
    </source>
</evidence>
<protein>
    <submittedName>
        <fullName evidence="2">Uncharacterized protein</fullName>
    </submittedName>
</protein>
<dbReference type="PANTHER" id="PTHR38846:SF1">
    <property type="entry name" value="C3H1-TYPE DOMAIN-CONTAINING PROTEIN"/>
    <property type="match status" value="1"/>
</dbReference>
<dbReference type="AlphaFoldDB" id="A0A9P4XKS0"/>